<dbReference type="Pfam" id="PF02826">
    <property type="entry name" value="2-Hacid_dh_C"/>
    <property type="match status" value="1"/>
</dbReference>
<dbReference type="PANTHER" id="PTHR10996">
    <property type="entry name" value="2-HYDROXYACID DEHYDROGENASE-RELATED"/>
    <property type="match status" value="1"/>
</dbReference>
<dbReference type="AlphaFoldDB" id="A0A0F9RQ44"/>
<dbReference type="InterPro" id="IPR050223">
    <property type="entry name" value="D-isomer_2-hydroxyacid_DH"/>
</dbReference>
<evidence type="ECO:0000259" key="2">
    <source>
        <dbReference type="Pfam" id="PF00389"/>
    </source>
</evidence>
<dbReference type="InterPro" id="IPR006140">
    <property type="entry name" value="D-isomer_DH_NAD-bd"/>
</dbReference>
<feature type="domain" description="D-isomer specific 2-hydroxyacid dehydrogenase catalytic" evidence="2">
    <location>
        <begin position="39"/>
        <end position="306"/>
    </location>
</feature>
<dbReference type="GO" id="GO:0030267">
    <property type="term" value="F:glyoxylate reductase (NADPH) activity"/>
    <property type="evidence" value="ECO:0007669"/>
    <property type="project" value="TreeGrafter"/>
</dbReference>
<keyword evidence="1" id="KW-0560">Oxidoreductase</keyword>
<dbReference type="SUPFAM" id="SSF51735">
    <property type="entry name" value="NAD(P)-binding Rossmann-fold domains"/>
    <property type="match status" value="1"/>
</dbReference>
<dbReference type="GO" id="GO:0051287">
    <property type="term" value="F:NAD binding"/>
    <property type="evidence" value="ECO:0007669"/>
    <property type="project" value="InterPro"/>
</dbReference>
<sequence>MSRKLNVYLTSNVFSEEEIGSNEKISKEIRFKIKKLWEKLAQISELKYFDGRFPIEKKLNEEIRKFNPDILGCHLSHKISIEMLKNSNIFAVSTSTVGYNHIQRTENDNILITHTPGVLHETVADYTITLILANLRNIVDLHNYVWNYGWSLEEKWDLDHSLSSMLATKILGIVGLGEIGKEIVKKLYSWGVKIVYYDIEQMKEFEKKYPLIEFKKNLNTLFRESDIISLHIPLNKKTHHIINRDLLKLMKKNALLVNTARGSVVDLDTLINMIENEELQINLALDVFPVEPIDLKTIERLKRIKKNQPDIRIIALPHNASADANTRGKMDVIFLIDIIHLIESSSIEDLDKIHLIPEHKKQLKEKKWKIYSYWERK</sequence>
<reference evidence="4" key="1">
    <citation type="journal article" date="2015" name="Nature">
        <title>Complex archaea that bridge the gap between prokaryotes and eukaryotes.</title>
        <authorList>
            <person name="Spang A."/>
            <person name="Saw J.H."/>
            <person name="Jorgensen S.L."/>
            <person name="Zaremba-Niedzwiedzka K."/>
            <person name="Martijn J."/>
            <person name="Lind A.E."/>
            <person name="van Eijk R."/>
            <person name="Schleper C."/>
            <person name="Guy L."/>
            <person name="Ettema T.J."/>
        </authorList>
    </citation>
    <scope>NUCLEOTIDE SEQUENCE</scope>
</reference>
<dbReference type="Pfam" id="PF00389">
    <property type="entry name" value="2-Hacid_dh"/>
    <property type="match status" value="1"/>
</dbReference>
<dbReference type="PROSITE" id="PS00670">
    <property type="entry name" value="D_2_HYDROXYACID_DH_2"/>
    <property type="match status" value="1"/>
</dbReference>
<dbReference type="InterPro" id="IPR006139">
    <property type="entry name" value="D-isomer_2_OHA_DH_cat_dom"/>
</dbReference>
<name>A0A0F9RQ44_9ZZZZ</name>
<evidence type="ECO:0008006" key="5">
    <source>
        <dbReference type="Google" id="ProtNLM"/>
    </source>
</evidence>
<accession>A0A0F9RQ44</accession>
<dbReference type="SUPFAM" id="SSF52283">
    <property type="entry name" value="Formate/glycerate dehydrogenase catalytic domain-like"/>
    <property type="match status" value="1"/>
</dbReference>
<comment type="caution">
    <text evidence="4">The sequence shown here is derived from an EMBL/GenBank/DDBJ whole genome shotgun (WGS) entry which is preliminary data.</text>
</comment>
<evidence type="ECO:0000256" key="1">
    <source>
        <dbReference type="ARBA" id="ARBA00023002"/>
    </source>
</evidence>
<evidence type="ECO:0000313" key="4">
    <source>
        <dbReference type="EMBL" id="KKN51957.1"/>
    </source>
</evidence>
<gene>
    <name evidence="4" type="ORF">LCGC14_0617380</name>
</gene>
<dbReference type="EMBL" id="LAZR01001041">
    <property type="protein sequence ID" value="KKN51957.1"/>
    <property type="molecule type" value="Genomic_DNA"/>
</dbReference>
<dbReference type="PANTHER" id="PTHR10996:SF283">
    <property type="entry name" value="GLYOXYLATE_HYDROXYPYRUVATE REDUCTASE B"/>
    <property type="match status" value="1"/>
</dbReference>
<dbReference type="PROSITE" id="PS00671">
    <property type="entry name" value="D_2_HYDROXYACID_DH_3"/>
    <property type="match status" value="1"/>
</dbReference>
<organism evidence="4">
    <name type="scientific">marine sediment metagenome</name>
    <dbReference type="NCBI Taxonomy" id="412755"/>
    <lineage>
        <taxon>unclassified sequences</taxon>
        <taxon>metagenomes</taxon>
        <taxon>ecological metagenomes</taxon>
    </lineage>
</organism>
<dbReference type="InterPro" id="IPR036291">
    <property type="entry name" value="NAD(P)-bd_dom_sf"/>
</dbReference>
<dbReference type="GO" id="GO:0016618">
    <property type="term" value="F:hydroxypyruvate reductase [NAD(P)H] activity"/>
    <property type="evidence" value="ECO:0007669"/>
    <property type="project" value="TreeGrafter"/>
</dbReference>
<dbReference type="GO" id="GO:0005829">
    <property type="term" value="C:cytosol"/>
    <property type="evidence" value="ECO:0007669"/>
    <property type="project" value="TreeGrafter"/>
</dbReference>
<evidence type="ECO:0000259" key="3">
    <source>
        <dbReference type="Pfam" id="PF02826"/>
    </source>
</evidence>
<proteinExistence type="predicted"/>
<dbReference type="InterPro" id="IPR029753">
    <property type="entry name" value="D-isomer_DH_CS"/>
</dbReference>
<protein>
    <recommendedName>
        <fullName evidence="5">D-isomer specific 2-hydroxyacid dehydrogenase NAD-binding domain-containing protein</fullName>
    </recommendedName>
</protein>
<dbReference type="Gene3D" id="3.40.50.720">
    <property type="entry name" value="NAD(P)-binding Rossmann-like Domain"/>
    <property type="match status" value="2"/>
</dbReference>
<feature type="domain" description="D-isomer specific 2-hydroxyacid dehydrogenase NAD-binding" evidence="3">
    <location>
        <begin position="128"/>
        <end position="296"/>
    </location>
</feature>